<protein>
    <submittedName>
        <fullName evidence="2">(apollo) hypothetical protein</fullName>
    </submittedName>
</protein>
<evidence type="ECO:0000256" key="1">
    <source>
        <dbReference type="SAM" id="MobiDB-lite"/>
    </source>
</evidence>
<feature type="region of interest" description="Disordered" evidence="1">
    <location>
        <begin position="34"/>
        <end position="62"/>
    </location>
</feature>
<feature type="region of interest" description="Disordered" evidence="1">
    <location>
        <begin position="75"/>
        <end position="98"/>
    </location>
</feature>
<feature type="compositionally biased region" description="Basic and acidic residues" evidence="1">
    <location>
        <begin position="87"/>
        <end position="98"/>
    </location>
</feature>
<feature type="compositionally biased region" description="Polar residues" evidence="1">
    <location>
        <begin position="39"/>
        <end position="50"/>
    </location>
</feature>
<dbReference type="OrthoDB" id="6140287at2759"/>
<dbReference type="EMBL" id="CAJQZP010001037">
    <property type="protein sequence ID" value="CAG5012615.1"/>
    <property type="molecule type" value="Genomic_DNA"/>
</dbReference>
<accession>A0A8S3XCK3</accession>
<sequence length="98" mass="11188">MLLFEQFICLWFEYLPSITIIVLDNENLDNADIEPLNSEYPSGKNSALNNEETKYDSDQEPVVSELEPDVLTALGETTEETPKLGPKLHEKLAQKRYT</sequence>
<proteinExistence type="predicted"/>
<evidence type="ECO:0000313" key="2">
    <source>
        <dbReference type="EMBL" id="CAG5012615.1"/>
    </source>
</evidence>
<gene>
    <name evidence="2" type="ORF">PAPOLLO_LOCUS15826</name>
</gene>
<dbReference type="AlphaFoldDB" id="A0A8S3XCK3"/>
<name>A0A8S3XCK3_PARAO</name>
<keyword evidence="3" id="KW-1185">Reference proteome</keyword>
<evidence type="ECO:0000313" key="3">
    <source>
        <dbReference type="Proteomes" id="UP000691718"/>
    </source>
</evidence>
<organism evidence="2 3">
    <name type="scientific">Parnassius apollo</name>
    <name type="common">Apollo butterfly</name>
    <name type="synonym">Papilio apollo</name>
    <dbReference type="NCBI Taxonomy" id="110799"/>
    <lineage>
        <taxon>Eukaryota</taxon>
        <taxon>Metazoa</taxon>
        <taxon>Ecdysozoa</taxon>
        <taxon>Arthropoda</taxon>
        <taxon>Hexapoda</taxon>
        <taxon>Insecta</taxon>
        <taxon>Pterygota</taxon>
        <taxon>Neoptera</taxon>
        <taxon>Endopterygota</taxon>
        <taxon>Lepidoptera</taxon>
        <taxon>Glossata</taxon>
        <taxon>Ditrysia</taxon>
        <taxon>Papilionoidea</taxon>
        <taxon>Papilionidae</taxon>
        <taxon>Parnassiinae</taxon>
        <taxon>Parnassini</taxon>
        <taxon>Parnassius</taxon>
        <taxon>Parnassius</taxon>
    </lineage>
</organism>
<dbReference type="Proteomes" id="UP000691718">
    <property type="component" value="Unassembled WGS sequence"/>
</dbReference>
<comment type="caution">
    <text evidence="2">The sequence shown here is derived from an EMBL/GenBank/DDBJ whole genome shotgun (WGS) entry which is preliminary data.</text>
</comment>
<reference evidence="2" key="1">
    <citation type="submission" date="2021-04" db="EMBL/GenBank/DDBJ databases">
        <authorList>
            <person name="Tunstrom K."/>
        </authorList>
    </citation>
    <scope>NUCLEOTIDE SEQUENCE</scope>
</reference>